<comment type="caution">
    <text evidence="4">The sequence shown here is derived from an EMBL/GenBank/DDBJ whole genome shotgun (WGS) entry which is preliminary data.</text>
</comment>
<evidence type="ECO:0000313" key="4">
    <source>
        <dbReference type="EMBL" id="GAN12937.1"/>
    </source>
</evidence>
<dbReference type="GeneID" id="78529309"/>
<protein>
    <submittedName>
        <fullName evidence="4">DNA, contig: SP614</fullName>
    </submittedName>
</protein>
<dbReference type="SMART" id="SM00448">
    <property type="entry name" value="REC"/>
    <property type="match status" value="1"/>
</dbReference>
<dbReference type="PROSITE" id="PS50110">
    <property type="entry name" value="RESPONSE_REGULATORY"/>
    <property type="match status" value="1"/>
</dbReference>
<gene>
    <name evidence="4" type="ORF">SP6_14_00930</name>
</gene>
<dbReference type="Pfam" id="PF00072">
    <property type="entry name" value="Response_reg"/>
    <property type="match status" value="1"/>
</dbReference>
<keyword evidence="1 2" id="KW-0597">Phosphoprotein</keyword>
<sequence length="143" mass="15303">MRLFGRKKRRLVKLLVVEDEPLVAFDTEHVLTDAEFEVVATVDRVSKAVALIEGGEAIDLVLADVRLADGSGLDVARAARSRDIPVLFLTGTLPPEADGLAEGVLMKPYGPRDLLGAIAVIEEKRTGKAPGRLPSGFRLFAGA</sequence>
<dbReference type="AlphaFoldDB" id="A0A0C9N9R6"/>
<dbReference type="InterPro" id="IPR001789">
    <property type="entry name" value="Sig_transdc_resp-reg_receiver"/>
</dbReference>
<dbReference type="EMBL" id="BBJS01000014">
    <property type="protein sequence ID" value="GAN12937.1"/>
    <property type="molecule type" value="Genomic_DNA"/>
</dbReference>
<evidence type="ECO:0000256" key="2">
    <source>
        <dbReference type="PROSITE-ProRule" id="PRU00169"/>
    </source>
</evidence>
<evidence type="ECO:0000256" key="1">
    <source>
        <dbReference type="ARBA" id="ARBA00022553"/>
    </source>
</evidence>
<dbReference type="SUPFAM" id="SSF52172">
    <property type="entry name" value="CheY-like"/>
    <property type="match status" value="1"/>
</dbReference>
<organism evidence="4 5">
    <name type="scientific">Sphingomonas paucimobilis NBRC 13935</name>
    <dbReference type="NCBI Taxonomy" id="1219050"/>
    <lineage>
        <taxon>Bacteria</taxon>
        <taxon>Pseudomonadati</taxon>
        <taxon>Pseudomonadota</taxon>
        <taxon>Alphaproteobacteria</taxon>
        <taxon>Sphingomonadales</taxon>
        <taxon>Sphingomonadaceae</taxon>
        <taxon>Sphingomonas</taxon>
    </lineage>
</organism>
<dbReference type="InterPro" id="IPR011006">
    <property type="entry name" value="CheY-like_superfamily"/>
</dbReference>
<dbReference type="GO" id="GO:0000160">
    <property type="term" value="P:phosphorelay signal transduction system"/>
    <property type="evidence" value="ECO:0007669"/>
    <property type="project" value="InterPro"/>
</dbReference>
<dbReference type="InterPro" id="IPR050595">
    <property type="entry name" value="Bact_response_regulator"/>
</dbReference>
<dbReference type="RefSeq" id="WP_037567527.1">
    <property type="nucleotide sequence ID" value="NZ_BBJS01000014.1"/>
</dbReference>
<evidence type="ECO:0000259" key="3">
    <source>
        <dbReference type="PROSITE" id="PS50110"/>
    </source>
</evidence>
<dbReference type="PANTHER" id="PTHR44591">
    <property type="entry name" value="STRESS RESPONSE REGULATOR PROTEIN 1"/>
    <property type="match status" value="1"/>
</dbReference>
<feature type="domain" description="Response regulatory" evidence="3">
    <location>
        <begin position="13"/>
        <end position="122"/>
    </location>
</feature>
<dbReference type="Gene3D" id="3.40.50.2300">
    <property type="match status" value="1"/>
</dbReference>
<proteinExistence type="predicted"/>
<evidence type="ECO:0000313" key="5">
    <source>
        <dbReference type="Proteomes" id="UP000032025"/>
    </source>
</evidence>
<feature type="modified residue" description="4-aspartylphosphate" evidence="2">
    <location>
        <position position="64"/>
    </location>
</feature>
<reference evidence="4 5" key="1">
    <citation type="submission" date="2014-08" db="EMBL/GenBank/DDBJ databases">
        <title>Whole genome shotgun sequence of Sphingomonas paucimobilis NBRC 13935.</title>
        <authorList>
            <person name="Hosoyama A."/>
            <person name="Hashimoto M."/>
            <person name="Hosoyama Y."/>
            <person name="Noguchi M."/>
            <person name="Uohara A."/>
            <person name="Ohji S."/>
            <person name="Katano-Makiyama Y."/>
            <person name="Ichikawa N."/>
            <person name="Kimura A."/>
            <person name="Yamazoe A."/>
            <person name="Fujita N."/>
        </authorList>
    </citation>
    <scope>NUCLEOTIDE SEQUENCE [LARGE SCALE GENOMIC DNA]</scope>
    <source>
        <strain evidence="4 5">NBRC 13935</strain>
    </source>
</reference>
<accession>A0A0C9N9R6</accession>
<dbReference type="PANTHER" id="PTHR44591:SF21">
    <property type="entry name" value="TWO-COMPONENT RESPONSE REGULATOR"/>
    <property type="match status" value="1"/>
</dbReference>
<name>A0A0C9N9R6_SPHPI</name>
<keyword evidence="5" id="KW-1185">Reference proteome</keyword>
<dbReference type="Proteomes" id="UP000032025">
    <property type="component" value="Unassembled WGS sequence"/>
</dbReference>